<name>A0A1M6GBQ8_9BACT</name>
<accession>A0A1M6GBQ8</accession>
<evidence type="ECO:0000313" key="3">
    <source>
        <dbReference type="Proteomes" id="UP000184418"/>
    </source>
</evidence>
<gene>
    <name evidence="2" type="ORF">SAMN02745146_2194</name>
</gene>
<sequence length="157" mass="16308">MEQPSTQPLSAAAQPRLASRRHWLKGLGALMGTGLLTAPATLLAAPVAPAAASALVGGDEYIGMVKMLATATLPQGWAHCDGRHLPTGQYPALFAMLGTLYGGDGENTFALPKLAGPDRLPDGRVFAIKIANAPATTGDGITLRLAHHRRPRTARAV</sequence>
<reference evidence="2 3" key="1">
    <citation type="submission" date="2016-11" db="EMBL/GenBank/DDBJ databases">
        <authorList>
            <person name="Jaros S."/>
            <person name="Januszkiewicz K."/>
            <person name="Wedrychowicz H."/>
        </authorList>
    </citation>
    <scope>NUCLEOTIDE SEQUENCE [LARGE SCALE GENOMIC DNA]</scope>
    <source>
        <strain evidence="2 3">DSM 21074</strain>
    </source>
</reference>
<feature type="domain" description="Phage tail collar" evidence="1">
    <location>
        <begin position="63"/>
        <end position="116"/>
    </location>
</feature>
<evidence type="ECO:0000259" key="1">
    <source>
        <dbReference type="Pfam" id="PF07484"/>
    </source>
</evidence>
<protein>
    <submittedName>
        <fullName evidence="2">Phage Tail Collar Domain</fullName>
    </submittedName>
</protein>
<dbReference type="Proteomes" id="UP000184418">
    <property type="component" value="Unassembled WGS sequence"/>
</dbReference>
<proteinExistence type="predicted"/>
<keyword evidence="3" id="KW-1185">Reference proteome</keyword>
<dbReference type="InterPro" id="IPR006311">
    <property type="entry name" value="TAT_signal"/>
</dbReference>
<evidence type="ECO:0000313" key="2">
    <source>
        <dbReference type="EMBL" id="SHJ07365.1"/>
    </source>
</evidence>
<dbReference type="Gene3D" id="3.90.1340.10">
    <property type="entry name" value="Phage tail collar domain"/>
    <property type="match status" value="1"/>
</dbReference>
<dbReference type="InterPro" id="IPR037053">
    <property type="entry name" value="Phage_tail_collar_dom_sf"/>
</dbReference>
<dbReference type="InterPro" id="IPR011083">
    <property type="entry name" value="Phage_tail_collar_dom"/>
</dbReference>
<dbReference type="AlphaFoldDB" id="A0A1M6GBQ8"/>
<organism evidence="2 3">
    <name type="scientific">Hymenobacter daecheongensis DSM 21074</name>
    <dbReference type="NCBI Taxonomy" id="1121955"/>
    <lineage>
        <taxon>Bacteria</taxon>
        <taxon>Pseudomonadati</taxon>
        <taxon>Bacteroidota</taxon>
        <taxon>Cytophagia</taxon>
        <taxon>Cytophagales</taxon>
        <taxon>Hymenobacteraceae</taxon>
        <taxon>Hymenobacter</taxon>
    </lineage>
</organism>
<dbReference type="PROSITE" id="PS51318">
    <property type="entry name" value="TAT"/>
    <property type="match status" value="1"/>
</dbReference>
<dbReference type="STRING" id="1121955.SAMN02745146_2194"/>
<dbReference type="Pfam" id="PF07484">
    <property type="entry name" value="Collar"/>
    <property type="match status" value="1"/>
</dbReference>
<dbReference type="EMBL" id="FQYN01000004">
    <property type="protein sequence ID" value="SHJ07365.1"/>
    <property type="molecule type" value="Genomic_DNA"/>
</dbReference>
<dbReference type="SUPFAM" id="SSF88874">
    <property type="entry name" value="Receptor-binding domain of short tail fibre protein gp12"/>
    <property type="match status" value="1"/>
</dbReference>